<reference evidence="1" key="1">
    <citation type="journal article" date="2021" name="Arch. Microbiol.">
        <title>Methyloradius palustris gen. nov., sp. nov., a methanol-oxidizing bacterium isolated from snow.</title>
        <authorList>
            <person name="Miyadera T."/>
            <person name="Kojima H."/>
            <person name="Fukui M."/>
        </authorList>
    </citation>
    <scope>NUCLEOTIDE SEQUENCE</scope>
    <source>
        <strain evidence="1">Zm11</strain>
    </source>
</reference>
<gene>
    <name evidence="1" type="ORF">ZMTM_17440</name>
</gene>
<sequence length="122" mass="12932">MSIPSVDLYSARPIVTPAPVSTGGSVQSKATVSTVEASQASKSTSAPVSQSALEAAVKNINEFVSPMTQSIEFSLDQDSGRTIVKVVDSETQKVLRQIPDEEVLQISKTLDKLQGLLIKQTA</sequence>
<name>A0A8D5G498_9PROT</name>
<organism evidence="1 2">
    <name type="scientific">Methyloradius palustris</name>
    <dbReference type="NCBI Taxonomy" id="2778876"/>
    <lineage>
        <taxon>Bacteria</taxon>
        <taxon>Pseudomonadati</taxon>
        <taxon>Pseudomonadota</taxon>
        <taxon>Betaproteobacteria</taxon>
        <taxon>Nitrosomonadales</taxon>
        <taxon>Methylophilaceae</taxon>
        <taxon>Methyloradius</taxon>
    </lineage>
</organism>
<dbReference type="KEGG" id="mpau:ZMTM_17440"/>
<dbReference type="PANTHER" id="PTHR37166:SF1">
    <property type="entry name" value="PROTEIN FLAG"/>
    <property type="match status" value="1"/>
</dbReference>
<dbReference type="EMBL" id="AP024110">
    <property type="protein sequence ID" value="BCM25485.1"/>
    <property type="molecule type" value="Genomic_DNA"/>
</dbReference>
<evidence type="ECO:0008006" key="3">
    <source>
        <dbReference type="Google" id="ProtNLM"/>
    </source>
</evidence>
<dbReference type="AlphaFoldDB" id="A0A8D5G498"/>
<dbReference type="Pfam" id="PF03646">
    <property type="entry name" value="FlaG"/>
    <property type="match status" value="1"/>
</dbReference>
<dbReference type="InterPro" id="IPR005186">
    <property type="entry name" value="FlaG"/>
</dbReference>
<dbReference type="Gene3D" id="3.30.160.170">
    <property type="entry name" value="FlaG-like"/>
    <property type="match status" value="1"/>
</dbReference>
<dbReference type="Proteomes" id="UP000826722">
    <property type="component" value="Chromosome"/>
</dbReference>
<keyword evidence="2" id="KW-1185">Reference proteome</keyword>
<evidence type="ECO:0000313" key="2">
    <source>
        <dbReference type="Proteomes" id="UP000826722"/>
    </source>
</evidence>
<accession>A0A8D5G498</accession>
<dbReference type="InterPro" id="IPR035924">
    <property type="entry name" value="FlaG-like_sf"/>
</dbReference>
<evidence type="ECO:0000313" key="1">
    <source>
        <dbReference type="EMBL" id="BCM25485.1"/>
    </source>
</evidence>
<proteinExistence type="predicted"/>
<dbReference type="SUPFAM" id="SSF160214">
    <property type="entry name" value="FlaG-like"/>
    <property type="match status" value="1"/>
</dbReference>
<protein>
    <recommendedName>
        <fullName evidence="3">Flagellar protein FlaG</fullName>
    </recommendedName>
</protein>
<dbReference type="PANTHER" id="PTHR37166">
    <property type="entry name" value="PROTEIN FLAG"/>
    <property type="match status" value="1"/>
</dbReference>
<dbReference type="RefSeq" id="WP_221763569.1">
    <property type="nucleotide sequence ID" value="NZ_AP024110.1"/>
</dbReference>